<dbReference type="InterPro" id="IPR036390">
    <property type="entry name" value="WH_DNA-bd_sf"/>
</dbReference>
<accession>D5U1H8</accession>
<keyword evidence="2" id="KW-1185">Reference proteome</keyword>
<dbReference type="GeneID" id="9165719"/>
<dbReference type="eggNOG" id="arCOG00001">
    <property type="taxonomic scope" value="Archaea"/>
</dbReference>
<reference evidence="2" key="2">
    <citation type="journal article" date="2010" name="Stand. Genomic Sci.">
        <title>Complete genome sequence of Thermosphaera aggregans type strain (M11TLT).</title>
        <authorList>
            <person name="Spring S."/>
            <person name="Rachel R."/>
            <person name="Lapidus A."/>
            <person name="Davenport K."/>
            <person name="Tice H."/>
            <person name="Copeland A."/>
            <person name="Cheng J.-F."/>
            <person name="Lucas S."/>
            <person name="Chen F."/>
            <person name="Nolan M."/>
            <person name="Bruce D."/>
            <person name="Goodwin L."/>
            <person name="Pitluck S."/>
            <person name="Ivanova N."/>
            <person name="Mavromatis K."/>
            <person name="Ovchinnikova G."/>
            <person name="Pati A."/>
            <person name="Chen A."/>
            <person name="Palaniappan K."/>
            <person name="Land M."/>
            <person name="Hauser L."/>
            <person name="Chang Y.-J."/>
            <person name="Jeffries C.C."/>
            <person name="Brettin T."/>
            <person name="Detter J.C."/>
            <person name="Tapia R."/>
            <person name="Han C."/>
            <person name="Heimerl T."/>
            <person name="Weikl F."/>
            <person name="Brambilla E."/>
            <person name="Goker M."/>
            <person name="Bristow J."/>
            <person name="Eisen J.A."/>
            <person name="Markowitz V."/>
            <person name="Hugenholtz P."/>
            <person name="Kyrpides N.C."/>
            <person name="Klenk H.-P."/>
        </authorList>
    </citation>
    <scope>NUCLEOTIDE SEQUENCE [LARGE SCALE GENOMIC DNA]</scope>
    <source>
        <strain evidence="2">DSM 11486 / M11TL</strain>
    </source>
</reference>
<dbReference type="KEGG" id="tag:Tagg_0705"/>
<proteinExistence type="predicted"/>
<dbReference type="EMBL" id="CP001939">
    <property type="protein sequence ID" value="ADG90978.1"/>
    <property type="molecule type" value="Genomic_DNA"/>
</dbReference>
<dbReference type="AlphaFoldDB" id="D5U1H8"/>
<sequence>MSDTKALERLRKKLTIENLWLYIIKIMMDEAKPLKAYDLKVKLRERFEINPPAVTVYTVIYRMNREGLLVKRVVKEETFYEPTNKGIEAFKQGVLFIEETLAKLKI</sequence>
<gene>
    <name evidence="1" type="ordered locus">Tagg_0705</name>
</gene>
<name>D5U1H8_THEAM</name>
<organism evidence="1 2">
    <name type="scientific">Thermosphaera aggregans (strain DSM 11486 / M11TL)</name>
    <dbReference type="NCBI Taxonomy" id="633148"/>
    <lineage>
        <taxon>Archaea</taxon>
        <taxon>Thermoproteota</taxon>
        <taxon>Thermoprotei</taxon>
        <taxon>Desulfurococcales</taxon>
        <taxon>Desulfurococcaceae</taxon>
        <taxon>Thermosphaera</taxon>
    </lineage>
</organism>
<evidence type="ECO:0000313" key="2">
    <source>
        <dbReference type="Proteomes" id="UP000002376"/>
    </source>
</evidence>
<evidence type="ECO:0000313" key="1">
    <source>
        <dbReference type="EMBL" id="ADG90978.1"/>
    </source>
</evidence>
<dbReference type="Gene3D" id="1.10.10.10">
    <property type="entry name" value="Winged helix-like DNA-binding domain superfamily/Winged helix DNA-binding domain"/>
    <property type="match status" value="1"/>
</dbReference>
<reference key="3">
    <citation type="submission" date="2010-02" db="EMBL/GenBank/DDBJ databases">
        <title>Complete genome sequence of Thermosphaera aggregans type strain (M11TL).</title>
        <authorList>
            <consortium name="US DOE Joint Genome Institute (JGI-PGF)"/>
            <person name="Spring S."/>
            <person name="Lapidus A."/>
            <person name="Munk C."/>
            <person name="Schroeder M."/>
            <person name="Glavina Del Rio T."/>
            <person name="Tice H."/>
            <person name="Copeland A."/>
            <person name="Cheng J.-F."/>
            <person name="Lucas S."/>
            <person name="Chen F."/>
            <person name="Nolan M."/>
            <person name="Bruce D."/>
            <person name="Goodwin L."/>
            <person name="Pitluck S."/>
            <person name="Ivanova N."/>
            <person name="Mavromatis K."/>
            <person name="Ovchinnikova G."/>
            <person name="Pati A."/>
            <person name="Chen A."/>
            <person name="Palaniappan K."/>
            <person name="Land M."/>
            <person name="Hauser L."/>
            <person name="Chang Y.-J."/>
            <person name="Jeffries C.C."/>
            <person name="Brettin T."/>
            <person name="Detter J.C."/>
            <person name="Tapia R."/>
            <person name="Han C."/>
            <person name="Chain P."/>
            <person name="Heimerl T."/>
            <person name="Weik F."/>
            <person name="Goker M."/>
            <person name="Rachel R."/>
            <person name="Bristow J."/>
            <person name="Eisen J.A."/>
            <person name="Markowitz V."/>
            <person name="Hugenholtz P."/>
            <person name="Kyrpides N.C."/>
            <person name="Klenk H.-P."/>
        </authorList>
    </citation>
    <scope>NUCLEOTIDE SEQUENCE</scope>
    <source>
        <strain>DSM 11486</strain>
    </source>
</reference>
<dbReference type="InterPro" id="IPR036388">
    <property type="entry name" value="WH-like_DNA-bd_sf"/>
</dbReference>
<dbReference type="RefSeq" id="WP_013129571.1">
    <property type="nucleotide sequence ID" value="NC_014160.1"/>
</dbReference>
<dbReference type="Proteomes" id="UP000002376">
    <property type="component" value="Chromosome"/>
</dbReference>
<protein>
    <submittedName>
        <fullName evidence="1">Transcriptional regulator, PadR family</fullName>
    </submittedName>
</protein>
<dbReference type="OrthoDB" id="56053at2157"/>
<dbReference type="HOGENOM" id="CLU_063440_9_1_2"/>
<dbReference type="SUPFAM" id="SSF46785">
    <property type="entry name" value="Winged helix' DNA-binding domain"/>
    <property type="match status" value="1"/>
</dbReference>
<dbReference type="STRING" id="633148.Tagg_0705"/>
<reference evidence="1 2" key="1">
    <citation type="journal article" date="2010" name="Stand. Genomic Sci.">
        <title>Complete genome sequence of Thermosphaera aggregans type strain (M11TL).</title>
        <authorList>
            <person name="Spring S."/>
            <person name="Rachel R."/>
            <person name="Lapidus A."/>
            <person name="Davenport K."/>
            <person name="Tice H."/>
            <person name="Copeland A."/>
            <person name="Cheng J.F."/>
            <person name="Lucas S."/>
            <person name="Chen F."/>
            <person name="Nolan M."/>
            <person name="Bruce D."/>
            <person name="Goodwin L."/>
            <person name="Pitluck S."/>
            <person name="Ivanova N."/>
            <person name="Mavromatis K."/>
            <person name="Ovchinnikova G."/>
            <person name="Pati A."/>
            <person name="Chen A."/>
            <person name="Palaniappan K."/>
            <person name="Land M."/>
            <person name="Hauser L."/>
            <person name="Chang Y.J."/>
            <person name="Jeffries C.C."/>
            <person name="Brettin T."/>
            <person name="Detter J.C."/>
            <person name="Tapia R."/>
            <person name="Han C."/>
            <person name="Heimerl T."/>
            <person name="Weikl F."/>
            <person name="Brambilla E."/>
            <person name="Goker M."/>
            <person name="Bristow J."/>
            <person name="Eisen J.A."/>
            <person name="Markowitz V."/>
            <person name="Hugenholtz P."/>
            <person name="Kyrpides N.C."/>
            <person name="Klenk H.P."/>
        </authorList>
    </citation>
    <scope>NUCLEOTIDE SEQUENCE [LARGE SCALE GENOMIC DNA]</scope>
    <source>
        <strain evidence="2">DSM 11486 / M11TL</strain>
    </source>
</reference>